<evidence type="ECO:0000313" key="1">
    <source>
        <dbReference type="EMBL" id="ADI62734.1"/>
    </source>
</evidence>
<organism evidence="1 2">
    <name type="scientific">Nostoc azollae (strain 0708)</name>
    <name type="common">Anabaena azollae (strain 0708)</name>
    <dbReference type="NCBI Taxonomy" id="551115"/>
    <lineage>
        <taxon>Bacteria</taxon>
        <taxon>Bacillati</taxon>
        <taxon>Cyanobacteriota</taxon>
        <taxon>Cyanophyceae</taxon>
        <taxon>Nostocales</taxon>
        <taxon>Nostocaceae</taxon>
        <taxon>Trichormus</taxon>
    </lineage>
</organism>
<dbReference type="KEGG" id="naz:Aazo_0081"/>
<dbReference type="eggNOG" id="ENOG5032FUY">
    <property type="taxonomic scope" value="Bacteria"/>
</dbReference>
<dbReference type="Proteomes" id="UP000001511">
    <property type="component" value="Chromosome"/>
</dbReference>
<dbReference type="HOGENOM" id="CLU_159960_0_0_3"/>
<proteinExistence type="predicted"/>
<name>D7DVC6_NOSA0</name>
<dbReference type="EMBL" id="CP002059">
    <property type="protein sequence ID" value="ADI62734.1"/>
    <property type="molecule type" value="Genomic_DNA"/>
</dbReference>
<sequence length="129" mass="12183">MPNQINASDLFVVLSDHQQEFLTGGADFELAGSNYANRLANLQGTTASGPAGSTGNSIGTTSAVNTAAQDLLGLGAPTVPTVGALGAAPILNGLAAAPLAAAPAAGLGGLGGLGAPGFGGLGGFEPGII</sequence>
<keyword evidence="2" id="KW-1185">Reference proteome</keyword>
<accession>D7DVC6</accession>
<dbReference type="NCBIfam" id="NF038167">
    <property type="entry name" value="cyan_ocin_like"/>
    <property type="match status" value="1"/>
</dbReference>
<evidence type="ECO:0000313" key="2">
    <source>
        <dbReference type="Proteomes" id="UP000001511"/>
    </source>
</evidence>
<reference evidence="1 2" key="1">
    <citation type="journal article" date="2010" name="PLoS ONE">
        <title>Genome erosion in a nitrogen-fixing vertically transmitted endosymbiotic multicellular cyanobacterium.</title>
        <authorList>
            <person name="Ran L."/>
            <person name="Larsson J."/>
            <person name="Vigil-Stenman T."/>
            <person name="Nylander J.A."/>
            <person name="Ininbergs K."/>
            <person name="Zheng W.W."/>
            <person name="Lapidus A."/>
            <person name="Lowry S."/>
            <person name="Haselkorn R."/>
            <person name="Bergman B."/>
        </authorList>
    </citation>
    <scope>NUCLEOTIDE SEQUENCE [LARGE SCALE GENOMIC DNA]</scope>
    <source>
        <strain evidence="1 2">0708</strain>
    </source>
</reference>
<dbReference type="AlphaFoldDB" id="D7DVC6"/>
<dbReference type="RefSeq" id="WP_013189754.1">
    <property type="nucleotide sequence ID" value="NC_014248.1"/>
</dbReference>
<dbReference type="InterPro" id="IPR049891">
    <property type="entry name" value="CTB"/>
</dbReference>
<protein>
    <submittedName>
        <fullName evidence="1">Uncharacterized protein</fullName>
    </submittedName>
</protein>
<gene>
    <name evidence="1" type="ordered locus">Aazo_0081</name>
</gene>